<dbReference type="RefSeq" id="WP_211429954.1">
    <property type="nucleotide sequence ID" value="NZ_CP072649.1"/>
</dbReference>
<gene>
    <name evidence="14" type="primary">fahA</name>
    <name evidence="14" type="ORF">J8C06_13510</name>
</gene>
<evidence type="ECO:0000256" key="8">
    <source>
        <dbReference type="ARBA" id="ARBA00022842"/>
    </source>
</evidence>
<dbReference type="Pfam" id="PF09298">
    <property type="entry name" value="FAA_hydrolase_N"/>
    <property type="match status" value="1"/>
</dbReference>
<evidence type="ECO:0000256" key="4">
    <source>
        <dbReference type="ARBA" id="ARBA00012094"/>
    </source>
</evidence>
<proteinExistence type="predicted"/>
<evidence type="ECO:0000256" key="7">
    <source>
        <dbReference type="ARBA" id="ARBA00022837"/>
    </source>
</evidence>
<evidence type="ECO:0000256" key="6">
    <source>
        <dbReference type="ARBA" id="ARBA00022801"/>
    </source>
</evidence>
<evidence type="ECO:0000313" key="14">
    <source>
        <dbReference type="EMBL" id="QUW04065.1"/>
    </source>
</evidence>
<dbReference type="NCBIfam" id="TIGR01266">
    <property type="entry name" value="fum_ac_acetase"/>
    <property type="match status" value="1"/>
</dbReference>
<keyword evidence="9" id="KW-0828">Tyrosine catabolism</keyword>
<sequence length="442" mass="48046">MTLDATHDAHRQSWVETANAPDTDFPLQNLPFGRFSDATQATPRIGVAIGDQVLDLTRLADALPPSEAATAQVGFQVCATGDLSELCALPPAAVTALRGWLSNALWDGSPDADLWRTRLSPFFVPQAEATLHRPLDFKNYTDFYASVFHATNVGAMFRPENPLLPNYKYVPIGYHGRASSVVASGTPIGRPQGQLRPNPEAPPVFGPSRLLDYELEVGIIVGQGNRLGEPIPVARADEHIFGLCLLNDWSARDIQAWEYQPLGPFLSKSFATSVSPWIVTRDALAPFRCAAFARPEGDPAPLEYLFDAADQSGGGFEVTLEVELTTAVMREAGFPPAQLSQSRLSSLYWTPAQMLAHHTSNGCNLQPGDLLGSGTVSGPTKEARGCLLELTWRGAEPLTLPSGETRRFLEDGDEVTFRGFCHRAGFRRIGFGECRGRIVASR</sequence>
<dbReference type="GO" id="GO:0004334">
    <property type="term" value="F:fumarylacetoacetase activity"/>
    <property type="evidence" value="ECO:0007669"/>
    <property type="project" value="UniProtKB-EC"/>
</dbReference>
<dbReference type="EMBL" id="CP072649">
    <property type="protein sequence ID" value="QUW04065.1"/>
    <property type="molecule type" value="Genomic_DNA"/>
</dbReference>
<dbReference type="InterPro" id="IPR036462">
    <property type="entry name" value="Fumarylacetoacetase_N_sf"/>
</dbReference>
<evidence type="ECO:0000259" key="13">
    <source>
        <dbReference type="Pfam" id="PF09298"/>
    </source>
</evidence>
<dbReference type="PANTHER" id="PTHR43069:SF2">
    <property type="entry name" value="FUMARYLACETOACETASE"/>
    <property type="match status" value="1"/>
</dbReference>
<dbReference type="Pfam" id="PF01557">
    <property type="entry name" value="FAA_hydrolase"/>
    <property type="match status" value="1"/>
</dbReference>
<dbReference type="InterPro" id="IPR015377">
    <property type="entry name" value="Fumarylacetoacetase_N"/>
</dbReference>
<dbReference type="SUPFAM" id="SSF56529">
    <property type="entry name" value="FAH"/>
    <property type="match status" value="1"/>
</dbReference>
<evidence type="ECO:0000256" key="2">
    <source>
        <dbReference type="ARBA" id="ARBA00001946"/>
    </source>
</evidence>
<keyword evidence="5" id="KW-0479">Metal-binding</keyword>
<comment type="cofactor">
    <cofactor evidence="1">
        <name>Ca(2+)</name>
        <dbReference type="ChEBI" id="CHEBI:29108"/>
    </cofactor>
</comment>
<reference evidence="14 15" key="1">
    <citation type="submission" date="2021-03" db="EMBL/GenBank/DDBJ databases">
        <title>Genomic and phenotypic characterization of Chloracidobacterium isolates provides evidence for multiple species.</title>
        <authorList>
            <person name="Saini M.K."/>
            <person name="Costas A.M.G."/>
            <person name="Tank M."/>
            <person name="Bryant D.A."/>
        </authorList>
    </citation>
    <scope>NUCLEOTIDE SEQUENCE [LARGE SCALE GENOMIC DNA]</scope>
    <source>
        <strain evidence="14 15">BV2-C</strain>
    </source>
</reference>
<evidence type="ECO:0000256" key="1">
    <source>
        <dbReference type="ARBA" id="ARBA00001913"/>
    </source>
</evidence>
<dbReference type="Proteomes" id="UP000676506">
    <property type="component" value="Chromosome 2"/>
</dbReference>
<dbReference type="InterPro" id="IPR036663">
    <property type="entry name" value="Fumarylacetoacetase_C_sf"/>
</dbReference>
<comment type="pathway">
    <text evidence="3">Amino-acid degradation; L-phenylalanine degradation; acetoacetate and fumarate from L-phenylalanine: step 6/6.</text>
</comment>
<feature type="domain" description="Fumarylacetoacetase-like C-terminal" evidence="12">
    <location>
        <begin position="140"/>
        <end position="438"/>
    </location>
</feature>
<evidence type="ECO:0000256" key="3">
    <source>
        <dbReference type="ARBA" id="ARBA00004782"/>
    </source>
</evidence>
<name>A0ABX8BG56_9BACT</name>
<evidence type="ECO:0000256" key="10">
    <source>
        <dbReference type="ARBA" id="ARBA00023232"/>
    </source>
</evidence>
<keyword evidence="8" id="KW-0460">Magnesium</keyword>
<comment type="cofactor">
    <cofactor evidence="2">
        <name>Mg(2+)</name>
        <dbReference type="ChEBI" id="CHEBI:18420"/>
    </cofactor>
</comment>
<keyword evidence="7" id="KW-0106">Calcium</keyword>
<evidence type="ECO:0000259" key="12">
    <source>
        <dbReference type="Pfam" id="PF01557"/>
    </source>
</evidence>
<dbReference type="EC" id="3.7.1.2" evidence="4"/>
<organism evidence="14 15">
    <name type="scientific">Chloracidobacterium validum</name>
    <dbReference type="NCBI Taxonomy" id="2821543"/>
    <lineage>
        <taxon>Bacteria</taxon>
        <taxon>Pseudomonadati</taxon>
        <taxon>Acidobacteriota</taxon>
        <taxon>Terriglobia</taxon>
        <taxon>Terriglobales</taxon>
        <taxon>Acidobacteriaceae</taxon>
        <taxon>Chloracidobacterium</taxon>
    </lineage>
</organism>
<dbReference type="Gene3D" id="2.30.30.230">
    <property type="entry name" value="Fumarylacetoacetase, N-terminal domain"/>
    <property type="match status" value="1"/>
</dbReference>
<keyword evidence="10" id="KW-0585">Phenylalanine catabolism</keyword>
<evidence type="ECO:0000313" key="15">
    <source>
        <dbReference type="Proteomes" id="UP000676506"/>
    </source>
</evidence>
<evidence type="ECO:0000256" key="11">
    <source>
        <dbReference type="SAM" id="MobiDB-lite"/>
    </source>
</evidence>
<evidence type="ECO:0000256" key="5">
    <source>
        <dbReference type="ARBA" id="ARBA00022723"/>
    </source>
</evidence>
<dbReference type="SUPFAM" id="SSF63433">
    <property type="entry name" value="Fumarylacetoacetate hydrolase, FAH, N-terminal domain"/>
    <property type="match status" value="1"/>
</dbReference>
<evidence type="ECO:0000256" key="9">
    <source>
        <dbReference type="ARBA" id="ARBA00022878"/>
    </source>
</evidence>
<protein>
    <recommendedName>
        <fullName evidence="4">fumarylacetoacetase</fullName>
        <ecNumber evidence="4">3.7.1.2</ecNumber>
    </recommendedName>
</protein>
<dbReference type="InterPro" id="IPR011234">
    <property type="entry name" value="Fumarylacetoacetase-like_C"/>
</dbReference>
<dbReference type="InterPro" id="IPR005959">
    <property type="entry name" value="Fumarylacetoacetase"/>
</dbReference>
<feature type="compositionally biased region" description="Basic and acidic residues" evidence="11">
    <location>
        <begin position="1"/>
        <end position="13"/>
    </location>
</feature>
<dbReference type="Gene3D" id="3.90.850.10">
    <property type="entry name" value="Fumarylacetoacetase-like, C-terminal domain"/>
    <property type="match status" value="1"/>
</dbReference>
<keyword evidence="6 14" id="KW-0378">Hydrolase</keyword>
<accession>A0ABX8BG56</accession>
<feature type="region of interest" description="Disordered" evidence="11">
    <location>
        <begin position="1"/>
        <end position="22"/>
    </location>
</feature>
<dbReference type="PANTHER" id="PTHR43069">
    <property type="entry name" value="FUMARYLACETOACETASE"/>
    <property type="match status" value="1"/>
</dbReference>
<feature type="domain" description="Fumarylacetoacetase N-terminal" evidence="13">
    <location>
        <begin position="28"/>
        <end position="134"/>
    </location>
</feature>
<keyword evidence="15" id="KW-1185">Reference proteome</keyword>